<evidence type="ECO:0000313" key="2">
    <source>
        <dbReference type="EMBL" id="SFL10011.1"/>
    </source>
</evidence>
<evidence type="ECO:0000313" key="3">
    <source>
        <dbReference type="Proteomes" id="UP000199006"/>
    </source>
</evidence>
<protein>
    <recommendedName>
        <fullName evidence="1">DUF5651 domain-containing protein</fullName>
    </recommendedName>
</protein>
<gene>
    <name evidence="2" type="ORF">SAMN02983006_00185</name>
</gene>
<proteinExistence type="predicted"/>
<sequence length="169" mass="19814">MGYISREDQKIAETLSHFVMYLNDKISKYENIDAIEKSTKFMRSIKMARTYTGKVKDMLIEDAAKEQKENIKQLVTETKLSLDYTRVAKKKKMKMKKEDNITVVDTDDFYDIIDNTVKSNCLGCENNEKEIDECTLRQQLLKYDIPVIHRDPEHSKCPYKVLPDMVQSE</sequence>
<keyword evidence="3" id="KW-1185">Reference proteome</keyword>
<dbReference type="EMBL" id="FOTI01000001">
    <property type="protein sequence ID" value="SFL10011.1"/>
    <property type="molecule type" value="Genomic_DNA"/>
</dbReference>
<name>A0A1I4F0U5_9FIRM</name>
<dbReference type="AlphaFoldDB" id="A0A1I4F0U5"/>
<evidence type="ECO:0000259" key="1">
    <source>
        <dbReference type="Pfam" id="PF18892"/>
    </source>
</evidence>
<dbReference type="OrthoDB" id="9954774at2"/>
<organism evidence="2 3">
    <name type="scientific">Halanaerobium salsuginis</name>
    <dbReference type="NCBI Taxonomy" id="29563"/>
    <lineage>
        <taxon>Bacteria</taxon>
        <taxon>Bacillati</taxon>
        <taxon>Bacillota</taxon>
        <taxon>Clostridia</taxon>
        <taxon>Halanaerobiales</taxon>
        <taxon>Halanaerobiaceae</taxon>
        <taxon>Halanaerobium</taxon>
    </lineage>
</organism>
<reference evidence="2 3" key="1">
    <citation type="submission" date="2016-10" db="EMBL/GenBank/DDBJ databases">
        <authorList>
            <person name="de Groot N.N."/>
        </authorList>
    </citation>
    <scope>NUCLEOTIDE SEQUENCE [LARGE SCALE GENOMIC DNA]</scope>
    <source>
        <strain evidence="2 3">ATCC 51327</strain>
    </source>
</reference>
<dbReference type="Pfam" id="PF18892">
    <property type="entry name" value="DUF5651"/>
    <property type="match status" value="1"/>
</dbReference>
<dbReference type="RefSeq" id="WP_089858214.1">
    <property type="nucleotide sequence ID" value="NZ_FOTI01000001.1"/>
</dbReference>
<feature type="domain" description="DUF5651" evidence="1">
    <location>
        <begin position="104"/>
        <end position="161"/>
    </location>
</feature>
<dbReference type="InterPro" id="IPR043711">
    <property type="entry name" value="DUF5651"/>
</dbReference>
<accession>A0A1I4F0U5</accession>
<dbReference type="STRING" id="29563.SAMN02983006_00185"/>
<dbReference type="Proteomes" id="UP000199006">
    <property type="component" value="Unassembled WGS sequence"/>
</dbReference>